<reference evidence="2" key="1">
    <citation type="submission" date="2023-06" db="EMBL/GenBank/DDBJ databases">
        <title>Genome-scale phylogeny and comparative genomics of the fungal order Sordariales.</title>
        <authorList>
            <consortium name="Lawrence Berkeley National Laboratory"/>
            <person name="Hensen N."/>
            <person name="Bonometti L."/>
            <person name="Westerberg I."/>
            <person name="Brannstrom I.O."/>
            <person name="Guillou S."/>
            <person name="Cros-Aarteil S."/>
            <person name="Calhoun S."/>
            <person name="Haridas S."/>
            <person name="Kuo A."/>
            <person name="Mondo S."/>
            <person name="Pangilinan J."/>
            <person name="Riley R."/>
            <person name="Labutti K."/>
            <person name="Andreopoulos B."/>
            <person name="Lipzen A."/>
            <person name="Chen C."/>
            <person name="Yanf M."/>
            <person name="Daum C."/>
            <person name="Ng V."/>
            <person name="Clum A."/>
            <person name="Steindorff A."/>
            <person name="Ohm R."/>
            <person name="Martin F."/>
            <person name="Silar P."/>
            <person name="Natvig D."/>
            <person name="Lalanne C."/>
            <person name="Gautier V."/>
            <person name="Ament-Velasquez S.L."/>
            <person name="Kruys A."/>
            <person name="Hutchinson M.I."/>
            <person name="Powell A.J."/>
            <person name="Barry K."/>
            <person name="Miller A.N."/>
            <person name="Grigoriev I.V."/>
            <person name="Debuchy R."/>
            <person name="Gladieux P."/>
            <person name="Thoren M.H."/>
            <person name="Johannesson H."/>
        </authorList>
    </citation>
    <scope>NUCLEOTIDE SEQUENCE</scope>
    <source>
        <strain evidence="2">8032-3</strain>
    </source>
</reference>
<name>A0AAJ0CE72_9PEZI</name>
<sequence>MANTAERDVGAVVDLTAPGDGGNKWTARQVDVGRKPPTGDPKDSVKVDWSFGPVKILGNVNTNTYELGVSAILLGINVGDIHGDLKDGVRLDINLFAAEGDIRFYLKNGNELWIRLDIKILFDGIFSGDYRILRL</sequence>
<feature type="region of interest" description="Disordered" evidence="1">
    <location>
        <begin position="1"/>
        <end position="44"/>
    </location>
</feature>
<evidence type="ECO:0000313" key="2">
    <source>
        <dbReference type="EMBL" id="KAK1772686.1"/>
    </source>
</evidence>
<dbReference type="RefSeq" id="XP_060288899.1">
    <property type="nucleotide sequence ID" value="XM_060423183.1"/>
</dbReference>
<dbReference type="Proteomes" id="UP001244011">
    <property type="component" value="Unassembled WGS sequence"/>
</dbReference>
<evidence type="ECO:0000313" key="3">
    <source>
        <dbReference type="Proteomes" id="UP001244011"/>
    </source>
</evidence>
<organism evidence="2 3">
    <name type="scientific">Phialemonium atrogriseum</name>
    <dbReference type="NCBI Taxonomy" id="1093897"/>
    <lineage>
        <taxon>Eukaryota</taxon>
        <taxon>Fungi</taxon>
        <taxon>Dikarya</taxon>
        <taxon>Ascomycota</taxon>
        <taxon>Pezizomycotina</taxon>
        <taxon>Sordariomycetes</taxon>
        <taxon>Sordariomycetidae</taxon>
        <taxon>Cephalothecales</taxon>
        <taxon>Cephalothecaceae</taxon>
        <taxon>Phialemonium</taxon>
    </lineage>
</organism>
<keyword evidence="3" id="KW-1185">Reference proteome</keyword>
<accession>A0AAJ0CE72</accession>
<dbReference type="GeneID" id="85306370"/>
<proteinExistence type="predicted"/>
<evidence type="ECO:0000256" key="1">
    <source>
        <dbReference type="SAM" id="MobiDB-lite"/>
    </source>
</evidence>
<protein>
    <submittedName>
        <fullName evidence="2">Uncharacterized protein</fullName>
    </submittedName>
</protein>
<dbReference type="EMBL" id="MU838997">
    <property type="protein sequence ID" value="KAK1772686.1"/>
    <property type="molecule type" value="Genomic_DNA"/>
</dbReference>
<comment type="caution">
    <text evidence="2">The sequence shown here is derived from an EMBL/GenBank/DDBJ whole genome shotgun (WGS) entry which is preliminary data.</text>
</comment>
<dbReference type="AlphaFoldDB" id="A0AAJ0CE72"/>
<gene>
    <name evidence="2" type="ORF">QBC33DRAFT_27062</name>
</gene>